<comment type="similarity">
    <text evidence="1">Belongs to the aspartate/glutamate racemases family.</text>
</comment>
<reference evidence="3 4" key="1">
    <citation type="submission" date="2018-03" db="EMBL/GenBank/DDBJ databases">
        <title>The draft genome of Mesorhizobium soli JCM 19897.</title>
        <authorList>
            <person name="Li L."/>
            <person name="Liu L."/>
            <person name="Liang L."/>
            <person name="Wang T."/>
            <person name="Zhang X."/>
        </authorList>
    </citation>
    <scope>NUCLEOTIDE SEQUENCE [LARGE SCALE GENOMIC DNA]</scope>
    <source>
        <strain evidence="3 4">JCM 19897</strain>
    </source>
</reference>
<dbReference type="EMBL" id="PXYL01000021">
    <property type="protein sequence ID" value="PSJ55921.1"/>
    <property type="molecule type" value="Genomic_DNA"/>
</dbReference>
<dbReference type="GO" id="GO:0047661">
    <property type="term" value="F:amino-acid racemase activity"/>
    <property type="evidence" value="ECO:0007669"/>
    <property type="project" value="InterPro"/>
</dbReference>
<dbReference type="OrthoDB" id="9803739at2"/>
<organism evidence="3 4">
    <name type="scientific">Pseudaminobacter soli</name>
    <name type="common">ex Li et al. 2025</name>
    <dbReference type="NCBI Taxonomy" id="1295366"/>
    <lineage>
        <taxon>Bacteria</taxon>
        <taxon>Pseudomonadati</taxon>
        <taxon>Pseudomonadota</taxon>
        <taxon>Alphaproteobacteria</taxon>
        <taxon>Hyphomicrobiales</taxon>
        <taxon>Phyllobacteriaceae</taxon>
        <taxon>Pseudaminobacter</taxon>
    </lineage>
</organism>
<gene>
    <name evidence="3" type="ORF">C7I85_25770</name>
</gene>
<name>A0A2P7S0C4_9HYPH</name>
<evidence type="ECO:0000313" key="4">
    <source>
        <dbReference type="Proteomes" id="UP000240653"/>
    </source>
</evidence>
<dbReference type="InterPro" id="IPR001920">
    <property type="entry name" value="Asp/Glu_race"/>
</dbReference>
<comment type="caution">
    <text evidence="3">The sequence shown here is derived from an EMBL/GenBank/DDBJ whole genome shotgun (WGS) entry which is preliminary data.</text>
</comment>
<dbReference type="AlphaFoldDB" id="A0A2P7S0C4"/>
<dbReference type="PANTHER" id="PTHR21198">
    <property type="entry name" value="GLUTAMATE RACEMASE"/>
    <property type="match status" value="1"/>
</dbReference>
<keyword evidence="2" id="KW-0413">Isomerase</keyword>
<dbReference type="SUPFAM" id="SSF53681">
    <property type="entry name" value="Aspartate/glutamate racemase"/>
    <property type="match status" value="2"/>
</dbReference>
<dbReference type="NCBIfam" id="TIGR00035">
    <property type="entry name" value="asp_race"/>
    <property type="match status" value="1"/>
</dbReference>
<sequence>MTGQSKLIGMVGGMSWESSAIYYRLLNQGAGARLGGHHNARSLLYTLDFDEINRMAALGRWDVVAERVGEAARCLEKGGADFVMLTAVSAHRVADEVKAAISVPLLHVADPTAQSIKARGLSRVGLLGTRYTMEQDFLSGRLRDHGLEVLTPNAEQRERLHRIIIDELTLGKVEEASRAALLETTADLEARGAQGFILGCTELPLLVGTGEYPLPAFDVTQLHVEAALDMALADVLT</sequence>
<dbReference type="InterPro" id="IPR004380">
    <property type="entry name" value="Asp_race"/>
</dbReference>
<dbReference type="PANTHER" id="PTHR21198:SF7">
    <property type="entry name" value="ASPARTATE-GLUTAMATE RACEMASE FAMILY"/>
    <property type="match status" value="1"/>
</dbReference>
<keyword evidence="4" id="KW-1185">Reference proteome</keyword>
<dbReference type="Proteomes" id="UP000240653">
    <property type="component" value="Unassembled WGS sequence"/>
</dbReference>
<evidence type="ECO:0000256" key="2">
    <source>
        <dbReference type="ARBA" id="ARBA00023235"/>
    </source>
</evidence>
<dbReference type="RefSeq" id="WP_106726864.1">
    <property type="nucleotide sequence ID" value="NZ_PXYL01000021.1"/>
</dbReference>
<proteinExistence type="inferred from homology"/>
<dbReference type="Gene3D" id="3.40.50.1860">
    <property type="match status" value="2"/>
</dbReference>
<protein>
    <submittedName>
        <fullName evidence="3">Aspartate racemase</fullName>
    </submittedName>
</protein>
<dbReference type="Pfam" id="PF01177">
    <property type="entry name" value="Asp_Glu_race"/>
    <property type="match status" value="1"/>
</dbReference>
<evidence type="ECO:0000256" key="1">
    <source>
        <dbReference type="ARBA" id="ARBA00007847"/>
    </source>
</evidence>
<evidence type="ECO:0000313" key="3">
    <source>
        <dbReference type="EMBL" id="PSJ55921.1"/>
    </source>
</evidence>
<dbReference type="InterPro" id="IPR015942">
    <property type="entry name" value="Asp/Glu/hydantoin_racemase"/>
</dbReference>
<accession>A0A2P7S0C4</accession>